<evidence type="ECO:0000256" key="3">
    <source>
        <dbReference type="ARBA" id="ARBA00022989"/>
    </source>
</evidence>
<keyword evidence="8" id="KW-1185">Reference proteome</keyword>
<dbReference type="Proteomes" id="UP000308197">
    <property type="component" value="Unassembled WGS sequence"/>
</dbReference>
<evidence type="ECO:0000256" key="2">
    <source>
        <dbReference type="ARBA" id="ARBA00022692"/>
    </source>
</evidence>
<feature type="transmembrane region" description="Helical" evidence="6">
    <location>
        <begin position="12"/>
        <end position="32"/>
    </location>
</feature>
<evidence type="ECO:0000256" key="4">
    <source>
        <dbReference type="ARBA" id="ARBA00023136"/>
    </source>
</evidence>
<feature type="transmembrane region" description="Helical" evidence="6">
    <location>
        <begin position="335"/>
        <end position="355"/>
    </location>
</feature>
<keyword evidence="3 6" id="KW-1133">Transmembrane helix</keyword>
<feature type="transmembrane region" description="Helical" evidence="6">
    <location>
        <begin position="56"/>
        <end position="77"/>
    </location>
</feature>
<dbReference type="AlphaFoldDB" id="A0A5C3PUJ3"/>
<protein>
    <recommendedName>
        <fullName evidence="9">DUF803-domain-containing protein</fullName>
    </recommendedName>
</protein>
<feature type="compositionally biased region" description="Low complexity" evidence="5">
    <location>
        <begin position="495"/>
        <end position="512"/>
    </location>
</feature>
<evidence type="ECO:0000256" key="6">
    <source>
        <dbReference type="SAM" id="Phobius"/>
    </source>
</evidence>
<feature type="compositionally biased region" description="Basic and acidic residues" evidence="5">
    <location>
        <begin position="633"/>
        <end position="643"/>
    </location>
</feature>
<dbReference type="PANTHER" id="PTHR12570">
    <property type="match status" value="1"/>
</dbReference>
<feature type="compositionally biased region" description="Polar residues" evidence="5">
    <location>
        <begin position="210"/>
        <end position="222"/>
    </location>
</feature>
<feature type="compositionally biased region" description="Acidic residues" evidence="5">
    <location>
        <begin position="413"/>
        <end position="429"/>
    </location>
</feature>
<feature type="region of interest" description="Disordered" evidence="5">
    <location>
        <begin position="627"/>
        <end position="679"/>
    </location>
</feature>
<feature type="region of interest" description="Disordered" evidence="5">
    <location>
        <begin position="404"/>
        <end position="556"/>
    </location>
</feature>
<organism evidence="7 8">
    <name type="scientific">Polyporus arcularius HHB13444</name>
    <dbReference type="NCBI Taxonomy" id="1314778"/>
    <lineage>
        <taxon>Eukaryota</taxon>
        <taxon>Fungi</taxon>
        <taxon>Dikarya</taxon>
        <taxon>Basidiomycota</taxon>
        <taxon>Agaricomycotina</taxon>
        <taxon>Agaricomycetes</taxon>
        <taxon>Polyporales</taxon>
        <taxon>Polyporaceae</taxon>
        <taxon>Polyporus</taxon>
    </lineage>
</organism>
<feature type="region of interest" description="Disordered" evidence="5">
    <location>
        <begin position="210"/>
        <end position="244"/>
    </location>
</feature>
<dbReference type="InterPro" id="IPR008521">
    <property type="entry name" value="Mg_trans_NIPA"/>
</dbReference>
<evidence type="ECO:0008006" key="9">
    <source>
        <dbReference type="Google" id="ProtNLM"/>
    </source>
</evidence>
<comment type="subcellular location">
    <subcellularLocation>
        <location evidence="1">Membrane</location>
        <topology evidence="1">Multi-pass membrane protein</topology>
    </subcellularLocation>
</comment>
<dbReference type="PANTHER" id="PTHR12570:SF86">
    <property type="entry name" value="ADR321CP"/>
    <property type="match status" value="1"/>
</dbReference>
<feature type="compositionally biased region" description="Low complexity" evidence="5">
    <location>
        <begin position="659"/>
        <end position="671"/>
    </location>
</feature>
<name>A0A5C3PUJ3_9APHY</name>
<keyword evidence="2 6" id="KW-0812">Transmembrane</keyword>
<dbReference type="InParanoid" id="A0A5C3PUJ3"/>
<dbReference type="EMBL" id="ML210981">
    <property type="protein sequence ID" value="TFK93445.1"/>
    <property type="molecule type" value="Genomic_DNA"/>
</dbReference>
<proteinExistence type="predicted"/>
<gene>
    <name evidence="7" type="ORF">K466DRAFT_561664</name>
</gene>
<feature type="transmembrane region" description="Helical" evidence="6">
    <location>
        <begin position="110"/>
        <end position="131"/>
    </location>
</feature>
<evidence type="ECO:0000313" key="7">
    <source>
        <dbReference type="EMBL" id="TFK93445.1"/>
    </source>
</evidence>
<feature type="region of interest" description="Disordered" evidence="5">
    <location>
        <begin position="580"/>
        <end position="611"/>
    </location>
</feature>
<feature type="transmembrane region" description="Helical" evidence="6">
    <location>
        <begin position="83"/>
        <end position="103"/>
    </location>
</feature>
<evidence type="ECO:0000256" key="1">
    <source>
        <dbReference type="ARBA" id="ARBA00004141"/>
    </source>
</evidence>
<keyword evidence="4 6" id="KW-0472">Membrane</keyword>
<sequence length="692" mass="74595">MAVESGDPSISIPVGITIGLLASFVQSLGLTIQRKSHVLNQSLPDEQQKVEHRRPLWLIGFAIFISSNLFGSVFQIASLPVVILAPLGAVSLLWNAFFARLLLGDVFSPWMVLGTLLIAGGAVLIAVFGIVPEPTRSLEDLLRLFNRPAFVAYFSLLGFVVFVWLVTLCCQTHVVEYSYTRRYKPLDISPPLSPLIAPNAAPSILTTATTASHAVDPTSPTERTPLIDRKPQPRSKSPSPSGTIRSMITSPLSYTAQSPRTPLFLASSYASISGILSGMCLLFAKSGVELLLLTIGGDNQFWRWQAWVLLLSLVVFALLQLWYMHKSLVLADPTLVCPLAFCFYNLSSIVNGLVYFDQFSMLSTTHLLLVLLGIAILLGGVWVISFPPEGGRGVDIGTWTEEEPTEMVATGESDIEAQDDEVYEDEPLPMEESVRPGSTRGRSQTQTGLGLGIITEPPAPISAPQSSPRQPNPPRPRLRNPLSRLHGREQTDTALLTSPSRRSLSSYTGSTGAEHTLSPDGRSGAPLARRRRRTTLEPGSTFSPPPHHSTSLSPSTSAISGFSIGLSPISPGFSIVPRERRRRPTQGTAHLAGSSYSAGTGDSHGSEHASAVHSVLPHAWSIRRVVSEGDGEAGERRRRDGAAARDGLPYGTDVERAAEGGAPAGDDLAAGQNQNRPAKGRWKWLRGVVLGR</sequence>
<dbReference type="SUPFAM" id="SSF103481">
    <property type="entry name" value="Multidrug resistance efflux transporter EmrE"/>
    <property type="match status" value="1"/>
</dbReference>
<dbReference type="InterPro" id="IPR037185">
    <property type="entry name" value="EmrE-like"/>
</dbReference>
<dbReference type="GO" id="GO:0015095">
    <property type="term" value="F:magnesium ion transmembrane transporter activity"/>
    <property type="evidence" value="ECO:0007669"/>
    <property type="project" value="InterPro"/>
</dbReference>
<reference evidence="7 8" key="1">
    <citation type="journal article" date="2019" name="Nat. Ecol. Evol.">
        <title>Megaphylogeny resolves global patterns of mushroom evolution.</title>
        <authorList>
            <person name="Varga T."/>
            <person name="Krizsan K."/>
            <person name="Foldi C."/>
            <person name="Dima B."/>
            <person name="Sanchez-Garcia M."/>
            <person name="Sanchez-Ramirez S."/>
            <person name="Szollosi G.J."/>
            <person name="Szarkandi J.G."/>
            <person name="Papp V."/>
            <person name="Albert L."/>
            <person name="Andreopoulos W."/>
            <person name="Angelini C."/>
            <person name="Antonin V."/>
            <person name="Barry K.W."/>
            <person name="Bougher N.L."/>
            <person name="Buchanan P."/>
            <person name="Buyck B."/>
            <person name="Bense V."/>
            <person name="Catcheside P."/>
            <person name="Chovatia M."/>
            <person name="Cooper J."/>
            <person name="Damon W."/>
            <person name="Desjardin D."/>
            <person name="Finy P."/>
            <person name="Geml J."/>
            <person name="Haridas S."/>
            <person name="Hughes K."/>
            <person name="Justo A."/>
            <person name="Karasinski D."/>
            <person name="Kautmanova I."/>
            <person name="Kiss B."/>
            <person name="Kocsube S."/>
            <person name="Kotiranta H."/>
            <person name="LaButti K.M."/>
            <person name="Lechner B.E."/>
            <person name="Liimatainen K."/>
            <person name="Lipzen A."/>
            <person name="Lukacs Z."/>
            <person name="Mihaltcheva S."/>
            <person name="Morgado L.N."/>
            <person name="Niskanen T."/>
            <person name="Noordeloos M.E."/>
            <person name="Ohm R.A."/>
            <person name="Ortiz-Santana B."/>
            <person name="Ovrebo C."/>
            <person name="Racz N."/>
            <person name="Riley R."/>
            <person name="Savchenko A."/>
            <person name="Shiryaev A."/>
            <person name="Soop K."/>
            <person name="Spirin V."/>
            <person name="Szebenyi C."/>
            <person name="Tomsovsky M."/>
            <person name="Tulloss R.E."/>
            <person name="Uehling J."/>
            <person name="Grigoriev I.V."/>
            <person name="Vagvolgyi C."/>
            <person name="Papp T."/>
            <person name="Martin F.M."/>
            <person name="Miettinen O."/>
            <person name="Hibbett D.S."/>
            <person name="Nagy L.G."/>
        </authorList>
    </citation>
    <scope>NUCLEOTIDE SEQUENCE [LARGE SCALE GENOMIC DNA]</scope>
    <source>
        <strain evidence="7 8">HHB13444</strain>
    </source>
</reference>
<accession>A0A5C3PUJ3</accession>
<feature type="compositionally biased region" description="Low complexity" evidence="5">
    <location>
        <begin position="536"/>
        <end position="556"/>
    </location>
</feature>
<dbReference type="Pfam" id="PF05653">
    <property type="entry name" value="Mg_trans_NIPA"/>
    <property type="match status" value="2"/>
</dbReference>
<feature type="transmembrane region" description="Helical" evidence="6">
    <location>
        <begin position="151"/>
        <end position="175"/>
    </location>
</feature>
<feature type="transmembrane region" description="Helical" evidence="6">
    <location>
        <begin position="304"/>
        <end position="323"/>
    </location>
</feature>
<dbReference type="GO" id="GO:0016020">
    <property type="term" value="C:membrane"/>
    <property type="evidence" value="ECO:0007669"/>
    <property type="project" value="UniProtKB-SubCell"/>
</dbReference>
<feature type="transmembrane region" description="Helical" evidence="6">
    <location>
        <begin position="367"/>
        <end position="386"/>
    </location>
</feature>
<evidence type="ECO:0000313" key="8">
    <source>
        <dbReference type="Proteomes" id="UP000308197"/>
    </source>
</evidence>
<evidence type="ECO:0000256" key="5">
    <source>
        <dbReference type="SAM" id="MobiDB-lite"/>
    </source>
</evidence>